<protein>
    <submittedName>
        <fullName evidence="9">Type IV pilus secretin PilQ</fullName>
    </submittedName>
</protein>
<dbReference type="NCBIfam" id="TIGR02515">
    <property type="entry name" value="IV_pilus_PilQ"/>
    <property type="match status" value="1"/>
</dbReference>
<evidence type="ECO:0000256" key="7">
    <source>
        <dbReference type="RuleBase" id="RU004004"/>
    </source>
</evidence>
<gene>
    <name evidence="9" type="ORF">ACJHVH_03545</name>
</gene>
<dbReference type="InterPro" id="IPR005644">
    <property type="entry name" value="NolW-like"/>
</dbReference>
<dbReference type="PANTHER" id="PTHR30604">
    <property type="entry name" value="PROTEIN TRANSPORT PROTEIN HOFQ"/>
    <property type="match status" value="1"/>
</dbReference>
<dbReference type="InterPro" id="IPR011662">
    <property type="entry name" value="Secretin/TonB_short_N"/>
</dbReference>
<evidence type="ECO:0000256" key="1">
    <source>
        <dbReference type="ARBA" id="ARBA00004442"/>
    </source>
</evidence>
<dbReference type="InterPro" id="IPR004845">
    <property type="entry name" value="T2SS_GspD_CS"/>
</dbReference>
<organism evidence="9 10">
    <name type="scientific">Moraxella oculi</name>
    <dbReference type="NCBI Taxonomy" id="2940516"/>
    <lineage>
        <taxon>Bacteria</taxon>
        <taxon>Pseudomonadati</taxon>
        <taxon>Pseudomonadota</taxon>
        <taxon>Gammaproteobacteria</taxon>
        <taxon>Moraxellales</taxon>
        <taxon>Moraxellaceae</taxon>
        <taxon>Moraxella</taxon>
    </lineage>
</organism>
<sequence length="468" mass="51275">MNERRTWHFPRVNKNEGLINRMIAIKIRWSRLSLVILSLLFMQGATAESKDYQGERISMAFQDMPVRAVLDVIAHAGDVNIVVSDAVVGNITLKLDNIPWDQALDIVVDAKQLVKQERQGVISISSAHELAQMTERQAQARRHSEQHLPLQTRYIRINYAQAKDILSLITHQEDGQHSASMLSARGGANIDTRTNTLIIKDVEPVIEEVSALVSRLDVPVQQVMIEARIVSANDGFGRELGVSFGVLSNSEHLKIAGSQATLQHLRRLENSTTNLTKSASPSINLGIANPAGRIAFGLINMPDALLDLELSAMQADRRGEVISMPKVLTADKQTARISSGMQIAYHEETSSGATNVVFKEAALVLEATPTITPDGKITLKLSVKNGTPVTNLGVIAIQEDALETNVIVNDGQTVVLGGIYRQTNQAGVKKVPFFGDLPVVGRLFRQENHSDSKDELLIFITPKIVPMS</sequence>
<reference evidence="9 10" key="1">
    <citation type="submission" date="2024-11" db="EMBL/GenBank/DDBJ databases">
        <title>First Report of Moraxella oculi in Brazil in an Infectious Bovine Keratoconjunctivitis Outbreak.</title>
        <authorList>
            <person name="Carvalho C.V."/>
            <person name="Domingues R."/>
            <person name="Coutinho C."/>
            <person name="Honorio N.T.B.S."/>
            <person name="Faza D.R.L.R."/>
            <person name="Carvalho W.A."/>
            <person name="Machado A.B.F."/>
            <person name="Martins M.F."/>
            <person name="Gaspar E.B."/>
        </authorList>
    </citation>
    <scope>NUCLEOTIDE SEQUENCE [LARGE SCALE GENOMIC DNA]</scope>
    <source>
        <strain evidence="9 10">2117LE</strain>
    </source>
</reference>
<evidence type="ECO:0000256" key="5">
    <source>
        <dbReference type="ARBA" id="ARBA00023136"/>
    </source>
</evidence>
<dbReference type="PANTHER" id="PTHR30604:SF1">
    <property type="entry name" value="DNA UTILIZATION PROTEIN HOFQ"/>
    <property type="match status" value="1"/>
</dbReference>
<dbReference type="InterPro" id="IPR051808">
    <property type="entry name" value="Type_IV_pilus_biogenesis"/>
</dbReference>
<dbReference type="EMBL" id="JBJJXE010000003">
    <property type="protein sequence ID" value="MFL1732074.1"/>
    <property type="molecule type" value="Genomic_DNA"/>
</dbReference>
<dbReference type="InterPro" id="IPR004846">
    <property type="entry name" value="T2SS/T3SS_dom"/>
</dbReference>
<comment type="caution">
    <text evidence="9">The sequence shown here is derived from an EMBL/GenBank/DDBJ whole genome shotgun (WGS) entry which is preliminary data.</text>
</comment>
<evidence type="ECO:0000313" key="10">
    <source>
        <dbReference type="Proteomes" id="UP001624684"/>
    </source>
</evidence>
<dbReference type="PRINTS" id="PR00811">
    <property type="entry name" value="BCTERIALGSPD"/>
</dbReference>
<dbReference type="RefSeq" id="WP_407068782.1">
    <property type="nucleotide sequence ID" value="NZ_JBJJXE010000003.1"/>
</dbReference>
<dbReference type="InterPro" id="IPR001775">
    <property type="entry name" value="GspD/PilQ"/>
</dbReference>
<comment type="subcellular location">
    <subcellularLocation>
        <location evidence="1 7">Cell outer membrane</location>
    </subcellularLocation>
</comment>
<evidence type="ECO:0000313" key="9">
    <source>
        <dbReference type="EMBL" id="MFL1732074.1"/>
    </source>
</evidence>
<dbReference type="Pfam" id="PF03958">
    <property type="entry name" value="Secretin_N"/>
    <property type="match status" value="1"/>
</dbReference>
<evidence type="ECO:0000256" key="6">
    <source>
        <dbReference type="ARBA" id="ARBA00023237"/>
    </source>
</evidence>
<accession>A0ABW8U7N6</accession>
<dbReference type="InterPro" id="IPR013355">
    <property type="entry name" value="Pilus_4_PilQ"/>
</dbReference>
<keyword evidence="5" id="KW-0472">Membrane</keyword>
<feature type="domain" description="Secretin/TonB short N-terminal" evidence="8">
    <location>
        <begin position="79"/>
        <end position="127"/>
    </location>
</feature>
<comment type="similarity">
    <text evidence="2">Belongs to the bacterial secretin family. PilQ subfamily.</text>
</comment>
<evidence type="ECO:0000256" key="3">
    <source>
        <dbReference type="ARBA" id="ARBA00022448"/>
    </source>
</evidence>
<evidence type="ECO:0000256" key="2">
    <source>
        <dbReference type="ARBA" id="ARBA00006304"/>
    </source>
</evidence>
<dbReference type="Pfam" id="PF00263">
    <property type="entry name" value="Secretin"/>
    <property type="match status" value="1"/>
</dbReference>
<proteinExistence type="inferred from homology"/>
<dbReference type="Proteomes" id="UP001624684">
    <property type="component" value="Unassembled WGS sequence"/>
</dbReference>
<dbReference type="InterPro" id="IPR038591">
    <property type="entry name" value="NolW-like_sf"/>
</dbReference>
<keyword evidence="6" id="KW-0998">Cell outer membrane</keyword>
<keyword evidence="10" id="KW-1185">Reference proteome</keyword>
<keyword evidence="4" id="KW-0732">Signal</keyword>
<dbReference type="Gene3D" id="3.30.1370.120">
    <property type="match status" value="1"/>
</dbReference>
<dbReference type="SMART" id="SM00965">
    <property type="entry name" value="STN"/>
    <property type="match status" value="1"/>
</dbReference>
<evidence type="ECO:0000259" key="8">
    <source>
        <dbReference type="SMART" id="SM00965"/>
    </source>
</evidence>
<name>A0ABW8U7N6_9GAMM</name>
<keyword evidence="3 7" id="KW-0813">Transport</keyword>
<dbReference type="PROSITE" id="PS00875">
    <property type="entry name" value="T2SP_D"/>
    <property type="match status" value="1"/>
</dbReference>
<evidence type="ECO:0000256" key="4">
    <source>
        <dbReference type="ARBA" id="ARBA00022729"/>
    </source>
</evidence>
<dbReference type="Gene3D" id="3.30.1370.130">
    <property type="match status" value="1"/>
</dbReference>